<feature type="domain" description="Carrier" evidence="5">
    <location>
        <begin position="50"/>
        <end position="124"/>
    </location>
</feature>
<dbReference type="Pfam" id="PF00668">
    <property type="entry name" value="Condensation"/>
    <property type="match status" value="1"/>
</dbReference>
<dbReference type="InterPro" id="IPR001242">
    <property type="entry name" value="Condensation_dom"/>
</dbReference>
<dbReference type="SUPFAM" id="SSF52777">
    <property type="entry name" value="CoA-dependent acyltransferases"/>
    <property type="match status" value="1"/>
</dbReference>
<comment type="cofactor">
    <cofactor evidence="1">
        <name>pantetheine 4'-phosphate</name>
        <dbReference type="ChEBI" id="CHEBI:47942"/>
    </cofactor>
</comment>
<comment type="caution">
    <text evidence="6">The sequence shown here is derived from an EMBL/GenBank/DDBJ whole genome shotgun (WGS) entry which is preliminary data.</text>
</comment>
<dbReference type="InterPro" id="IPR009081">
    <property type="entry name" value="PP-bd_ACP"/>
</dbReference>
<keyword evidence="2" id="KW-0596">Phosphopantetheine</keyword>
<accession>A0ABX1IV76</accession>
<keyword evidence="3" id="KW-0597">Phosphoprotein</keyword>
<evidence type="ECO:0000259" key="5">
    <source>
        <dbReference type="PROSITE" id="PS50075"/>
    </source>
</evidence>
<reference evidence="6 7" key="1">
    <citation type="submission" date="2020-04" db="EMBL/GenBank/DDBJ databases">
        <title>Genome sequence of Streptomyces galbus strain I339.</title>
        <authorList>
            <person name="Silva E.A.N."/>
            <person name="Merces M."/>
            <person name="Castelo Branco A.P.O.T."/>
            <person name="Vasconcelos P.C."/>
            <person name="Costa N.P."/>
            <person name="Marinho G.C.S."/>
            <person name="Oliveira C.J.B."/>
            <person name="Araujo D."/>
            <person name="Rodrigues Junior V.S."/>
            <person name="Almeida R."/>
            <person name="Silva Filho U.R."/>
            <person name="Andrade A.S.A."/>
            <person name="Cibulski S.P."/>
        </authorList>
    </citation>
    <scope>NUCLEOTIDE SEQUENCE [LARGE SCALE GENOMIC DNA]</scope>
    <source>
        <strain evidence="6 7">I339</strain>
    </source>
</reference>
<gene>
    <name evidence="6" type="ORF">HF200_34850</name>
</gene>
<feature type="region of interest" description="Disordered" evidence="4">
    <location>
        <begin position="198"/>
        <end position="231"/>
    </location>
</feature>
<dbReference type="Pfam" id="PF00550">
    <property type="entry name" value="PP-binding"/>
    <property type="match status" value="1"/>
</dbReference>
<dbReference type="InterPro" id="IPR023213">
    <property type="entry name" value="CAT-like_dom_sf"/>
</dbReference>
<evidence type="ECO:0000256" key="3">
    <source>
        <dbReference type="ARBA" id="ARBA00022553"/>
    </source>
</evidence>
<dbReference type="PANTHER" id="PTHR45527:SF12">
    <property type="entry name" value="NONRIBOSOMAL PEPTIDE SYNTHETASE IVOA"/>
    <property type="match status" value="1"/>
</dbReference>
<feature type="compositionally biased region" description="Pro residues" evidence="4">
    <location>
        <begin position="334"/>
        <end position="346"/>
    </location>
</feature>
<dbReference type="Gene3D" id="1.10.1200.10">
    <property type="entry name" value="ACP-like"/>
    <property type="match status" value="1"/>
</dbReference>
<dbReference type="Gene3D" id="3.30.300.30">
    <property type="match status" value="1"/>
</dbReference>
<proteinExistence type="predicted"/>
<name>A0ABX1IV76_STRGB</name>
<evidence type="ECO:0000256" key="2">
    <source>
        <dbReference type="ARBA" id="ARBA00022450"/>
    </source>
</evidence>
<evidence type="ECO:0000313" key="6">
    <source>
        <dbReference type="EMBL" id="NKQ29340.1"/>
    </source>
</evidence>
<protein>
    <submittedName>
        <fullName evidence="6">Non-ribosomal peptide synthetase</fullName>
    </submittedName>
</protein>
<dbReference type="SUPFAM" id="SSF47336">
    <property type="entry name" value="ACP-like"/>
    <property type="match status" value="1"/>
</dbReference>
<dbReference type="InterPro" id="IPR036736">
    <property type="entry name" value="ACP-like_sf"/>
</dbReference>
<dbReference type="Gene3D" id="3.30.559.10">
    <property type="entry name" value="Chloramphenicol acetyltransferase-like domain"/>
    <property type="match status" value="1"/>
</dbReference>
<dbReference type="SMART" id="SM00823">
    <property type="entry name" value="PKS_PP"/>
    <property type="match status" value="1"/>
</dbReference>
<feature type="non-terminal residue" evidence="6">
    <location>
        <position position="385"/>
    </location>
</feature>
<dbReference type="RefSeq" id="WP_247613519.1">
    <property type="nucleotide sequence ID" value="NZ_JAAXMD010000742.1"/>
</dbReference>
<evidence type="ECO:0000256" key="4">
    <source>
        <dbReference type="SAM" id="MobiDB-lite"/>
    </source>
</evidence>
<keyword evidence="7" id="KW-1185">Reference proteome</keyword>
<feature type="compositionally biased region" description="Pro residues" evidence="4">
    <location>
        <begin position="357"/>
        <end position="370"/>
    </location>
</feature>
<dbReference type="PROSITE" id="PS50075">
    <property type="entry name" value="CARRIER"/>
    <property type="match status" value="1"/>
</dbReference>
<evidence type="ECO:0000313" key="7">
    <source>
        <dbReference type="Proteomes" id="UP000744032"/>
    </source>
</evidence>
<dbReference type="EMBL" id="JAAXMD010000742">
    <property type="protein sequence ID" value="NKQ29340.1"/>
    <property type="molecule type" value="Genomic_DNA"/>
</dbReference>
<feature type="region of interest" description="Disordered" evidence="4">
    <location>
        <begin position="327"/>
        <end position="385"/>
    </location>
</feature>
<feature type="compositionally biased region" description="Low complexity" evidence="4">
    <location>
        <begin position="347"/>
        <end position="356"/>
    </location>
</feature>
<dbReference type="InterPro" id="IPR006162">
    <property type="entry name" value="Ppantetheine_attach_site"/>
</dbReference>
<dbReference type="InterPro" id="IPR045851">
    <property type="entry name" value="AMP-bd_C_sf"/>
</dbReference>
<organism evidence="6 7">
    <name type="scientific">Streptomyces galbus</name>
    <dbReference type="NCBI Taxonomy" id="33898"/>
    <lineage>
        <taxon>Bacteria</taxon>
        <taxon>Bacillati</taxon>
        <taxon>Actinomycetota</taxon>
        <taxon>Actinomycetes</taxon>
        <taxon>Kitasatosporales</taxon>
        <taxon>Streptomycetaceae</taxon>
        <taxon>Streptomyces</taxon>
    </lineage>
</organism>
<dbReference type="PROSITE" id="PS00012">
    <property type="entry name" value="PHOSPHOPANTETHEINE"/>
    <property type="match status" value="1"/>
</dbReference>
<sequence>ALRQVLPDHMVPSSFTVLDALPMTVSGKVDRRALPAPDFEGAEQEREFVAPRTPEEETLARIWAEVLGARRVGVTDNFFELGGDSILSIQAVSRARAAGLHLTSRDVFRHQTVADLAAAASVRTAQVPAPRRPAEEGPAPLTPVQEWFFATHGPLRHFTMSMLLDLPHDLDAPALERALEALAAHHPALRTRFARSGDTWRQHPGEGPATGLLTRHDLSGAADPAAERERAAEAARAALDPETGALLRAALFTRTGERPQLFVTAHHLAVDSVSWRILLADLAAAYRQTAGGEAVRLEPVATPFTDWAAHLARRVRDGDLDAALPHWTAEAPEPRTPLPLARPGPPRAATVRAPTTPLDPPTTDAPPPRVPALYRPQVHAQPPAA</sequence>
<evidence type="ECO:0000256" key="1">
    <source>
        <dbReference type="ARBA" id="ARBA00001957"/>
    </source>
</evidence>
<feature type="non-terminal residue" evidence="6">
    <location>
        <position position="1"/>
    </location>
</feature>
<dbReference type="PANTHER" id="PTHR45527">
    <property type="entry name" value="NONRIBOSOMAL PEPTIDE SYNTHETASE"/>
    <property type="match status" value="1"/>
</dbReference>
<dbReference type="Proteomes" id="UP000744032">
    <property type="component" value="Unassembled WGS sequence"/>
</dbReference>
<dbReference type="SUPFAM" id="SSF56801">
    <property type="entry name" value="Acetyl-CoA synthetase-like"/>
    <property type="match status" value="1"/>
</dbReference>
<dbReference type="InterPro" id="IPR020806">
    <property type="entry name" value="PKS_PP-bd"/>
</dbReference>